<evidence type="ECO:0000313" key="1">
    <source>
        <dbReference type="EMBL" id="KAK8506123.1"/>
    </source>
</evidence>
<protein>
    <submittedName>
        <fullName evidence="1">Uncharacterized protein</fullName>
    </submittedName>
</protein>
<dbReference type="Proteomes" id="UP001472677">
    <property type="component" value="Unassembled WGS sequence"/>
</dbReference>
<organism evidence="1 2">
    <name type="scientific">Hibiscus sabdariffa</name>
    <name type="common">roselle</name>
    <dbReference type="NCBI Taxonomy" id="183260"/>
    <lineage>
        <taxon>Eukaryota</taxon>
        <taxon>Viridiplantae</taxon>
        <taxon>Streptophyta</taxon>
        <taxon>Embryophyta</taxon>
        <taxon>Tracheophyta</taxon>
        <taxon>Spermatophyta</taxon>
        <taxon>Magnoliopsida</taxon>
        <taxon>eudicotyledons</taxon>
        <taxon>Gunneridae</taxon>
        <taxon>Pentapetalae</taxon>
        <taxon>rosids</taxon>
        <taxon>malvids</taxon>
        <taxon>Malvales</taxon>
        <taxon>Malvaceae</taxon>
        <taxon>Malvoideae</taxon>
        <taxon>Hibiscus</taxon>
    </lineage>
</organism>
<reference evidence="1 2" key="1">
    <citation type="journal article" date="2024" name="G3 (Bethesda)">
        <title>Genome assembly of Hibiscus sabdariffa L. provides insights into metabolisms of medicinal natural products.</title>
        <authorList>
            <person name="Kim T."/>
        </authorList>
    </citation>
    <scope>NUCLEOTIDE SEQUENCE [LARGE SCALE GENOMIC DNA]</scope>
    <source>
        <strain evidence="1">TK-2024</strain>
        <tissue evidence="1">Old leaves</tissue>
    </source>
</reference>
<sequence length="272" mass="30818">MVVEEDDPNWPLDADAGGRALLSIQALIVLVFERCKSFLQLKFPGNSQLEDFERAREGNPGISECQGPIATSGRQTGCQIWPMLKFALKQDRVQRQRDFICFKAGNPQASSLLKMMETYTQRGLERVHIDLKYVPELCDVSYAGQWESLRVIELHKSIPSCLATSQLVNLLLRIPFLPFVLEAVEPHVPIEEKYVKRMIKMGRELRVAPLNKKLMMLREVAIVGFVGAVADSILVCFVSFVAPNLDKIVINCCLPRWHRGAPVDDRKIKELE</sequence>
<accession>A0ABR2BGQ3</accession>
<proteinExistence type="predicted"/>
<name>A0ABR2BGQ3_9ROSI</name>
<gene>
    <name evidence="1" type="ORF">V6N12_074174</name>
</gene>
<keyword evidence="2" id="KW-1185">Reference proteome</keyword>
<comment type="caution">
    <text evidence="1">The sequence shown here is derived from an EMBL/GenBank/DDBJ whole genome shotgun (WGS) entry which is preliminary data.</text>
</comment>
<dbReference type="EMBL" id="JBBPBM010000120">
    <property type="protein sequence ID" value="KAK8506123.1"/>
    <property type="molecule type" value="Genomic_DNA"/>
</dbReference>
<evidence type="ECO:0000313" key="2">
    <source>
        <dbReference type="Proteomes" id="UP001472677"/>
    </source>
</evidence>